<reference evidence="1 2" key="1">
    <citation type="submission" date="2018-01" db="EMBL/GenBank/DDBJ databases">
        <authorList>
            <person name="Gaut B.S."/>
            <person name="Morton B.R."/>
            <person name="Clegg M.T."/>
            <person name="Duvall M.R."/>
        </authorList>
    </citation>
    <scope>NUCLEOTIDE SEQUENCE [LARGE SCALE GENOMIC DNA]</scope>
    <source>
        <strain evidence="1">GP69</strain>
    </source>
</reference>
<evidence type="ECO:0000313" key="1">
    <source>
        <dbReference type="EMBL" id="SOY28155.1"/>
    </source>
</evidence>
<dbReference type="SUPFAM" id="SSF53448">
    <property type="entry name" value="Nucleotide-diphospho-sugar transferases"/>
    <property type="match status" value="1"/>
</dbReference>
<dbReference type="RefSeq" id="WP_103238279.1">
    <property type="nucleotide sequence ID" value="NZ_JANJZD010000004.1"/>
</dbReference>
<accession>A0A2K4ZCG6</accession>
<proteinExistence type="predicted"/>
<dbReference type="InterPro" id="IPR029044">
    <property type="entry name" value="Nucleotide-diphossugar_trans"/>
</dbReference>
<gene>
    <name evidence="1" type="ORF">AMURIS_00862</name>
</gene>
<organism evidence="1 2">
    <name type="scientific">Acetatifactor muris</name>
    <dbReference type="NCBI Taxonomy" id="879566"/>
    <lineage>
        <taxon>Bacteria</taxon>
        <taxon>Bacillati</taxon>
        <taxon>Bacillota</taxon>
        <taxon>Clostridia</taxon>
        <taxon>Lachnospirales</taxon>
        <taxon>Lachnospiraceae</taxon>
        <taxon>Acetatifactor</taxon>
    </lineage>
</organism>
<keyword evidence="2" id="KW-1185">Reference proteome</keyword>
<sequence length="320" mass="37122">METQVEPGVQNVICAPVAIATLNRYLHLKACIDSLAANKLAPYTEIFISLDFPPTPKYESGYRQVKAYLEAGIQGFKQVHVFYQNENLGPGGNGRFLMRKIEERFDKYISTEDDNIFSQNFLEYMNWALKRYEDNEDIIGVTGYSQDVCWHHTGSSVQILNNEYNAWGSGIWIHKRNKLISIFEAGYMDSAVRKKSFFIKLLTKRPDLIPEWLRLIRGKETVTRRNGKIILCDVTLTMYMLLENKYSIMPTVTKVNNKGWDGSGLNCSEFDYDQPEMDSSRDWLPLEKDIIFDASSNARILKKYFCKIKIKRLKNRICKK</sequence>
<name>A0A2K4ZCG6_9FIRM</name>
<dbReference type="OrthoDB" id="5180856at2"/>
<dbReference type="Proteomes" id="UP000236311">
    <property type="component" value="Unassembled WGS sequence"/>
</dbReference>
<dbReference type="AlphaFoldDB" id="A0A2K4ZCG6"/>
<protein>
    <recommendedName>
        <fullName evidence="3">Glycosyltransferase 2-like domain-containing protein</fullName>
    </recommendedName>
</protein>
<evidence type="ECO:0008006" key="3">
    <source>
        <dbReference type="Google" id="ProtNLM"/>
    </source>
</evidence>
<dbReference type="CDD" id="cd00761">
    <property type="entry name" value="Glyco_tranf_GTA_type"/>
    <property type="match status" value="1"/>
</dbReference>
<evidence type="ECO:0000313" key="2">
    <source>
        <dbReference type="Proteomes" id="UP000236311"/>
    </source>
</evidence>
<dbReference type="EMBL" id="OFSM01000004">
    <property type="protein sequence ID" value="SOY28155.1"/>
    <property type="molecule type" value="Genomic_DNA"/>
</dbReference>
<dbReference type="Gene3D" id="3.90.550.10">
    <property type="entry name" value="Spore Coat Polysaccharide Biosynthesis Protein SpsA, Chain A"/>
    <property type="match status" value="1"/>
</dbReference>